<keyword evidence="4" id="KW-0233">DNA recombination</keyword>
<dbReference type="GO" id="GO:0006310">
    <property type="term" value="P:DNA recombination"/>
    <property type="evidence" value="ECO:0007669"/>
    <property type="project" value="UniProtKB-KW"/>
</dbReference>
<dbReference type="GO" id="GO:0003677">
    <property type="term" value="F:DNA binding"/>
    <property type="evidence" value="ECO:0007669"/>
    <property type="project" value="UniProtKB-KW"/>
</dbReference>
<dbReference type="InterPro" id="IPR013762">
    <property type="entry name" value="Integrase-like_cat_sf"/>
</dbReference>
<organism evidence="6 7">
    <name type="scientific">Jeotgalibacillus alimentarius</name>
    <dbReference type="NCBI Taxonomy" id="135826"/>
    <lineage>
        <taxon>Bacteria</taxon>
        <taxon>Bacillati</taxon>
        <taxon>Bacillota</taxon>
        <taxon>Bacilli</taxon>
        <taxon>Bacillales</taxon>
        <taxon>Caryophanaceae</taxon>
        <taxon>Jeotgalibacillus</taxon>
    </lineage>
</organism>
<dbReference type="Pfam" id="PF00589">
    <property type="entry name" value="Phage_integrase"/>
    <property type="match status" value="1"/>
</dbReference>
<dbReference type="PROSITE" id="PS51898">
    <property type="entry name" value="TYR_RECOMBINASE"/>
    <property type="match status" value="1"/>
</dbReference>
<comment type="caution">
    <text evidence="6">The sequence shown here is derived from an EMBL/GenBank/DDBJ whole genome shotgun (WGS) entry which is preliminary data.</text>
</comment>
<dbReference type="InterPro" id="IPR050808">
    <property type="entry name" value="Phage_Integrase"/>
</dbReference>
<keyword evidence="7" id="KW-1185">Reference proteome</keyword>
<dbReference type="InterPro" id="IPR002104">
    <property type="entry name" value="Integrase_catalytic"/>
</dbReference>
<dbReference type="SUPFAM" id="SSF56349">
    <property type="entry name" value="DNA breaking-rejoining enzymes"/>
    <property type="match status" value="1"/>
</dbReference>
<dbReference type="EMBL" id="JXRQ01000019">
    <property type="protein sequence ID" value="KIL48609.1"/>
    <property type="molecule type" value="Genomic_DNA"/>
</dbReference>
<dbReference type="GO" id="GO:0015074">
    <property type="term" value="P:DNA integration"/>
    <property type="evidence" value="ECO:0007669"/>
    <property type="project" value="UniProtKB-KW"/>
</dbReference>
<keyword evidence="2" id="KW-0229">DNA integration</keyword>
<evidence type="ECO:0000256" key="1">
    <source>
        <dbReference type="ARBA" id="ARBA00008857"/>
    </source>
</evidence>
<keyword evidence="3" id="KW-0238">DNA-binding</keyword>
<dbReference type="Proteomes" id="UP000031950">
    <property type="component" value="Unassembled WGS sequence"/>
</dbReference>
<proteinExistence type="inferred from homology"/>
<gene>
    <name evidence="6" type="ORF">KP77_22610</name>
</gene>
<evidence type="ECO:0000256" key="3">
    <source>
        <dbReference type="ARBA" id="ARBA00023125"/>
    </source>
</evidence>
<name>A0A0C2S3R6_9BACL</name>
<evidence type="ECO:0000256" key="4">
    <source>
        <dbReference type="ARBA" id="ARBA00023172"/>
    </source>
</evidence>
<dbReference type="PATRIC" id="fig|135826.4.peg.2255"/>
<dbReference type="InterPro" id="IPR011010">
    <property type="entry name" value="DNA_brk_join_enz"/>
</dbReference>
<dbReference type="PANTHER" id="PTHR30629:SF2">
    <property type="entry name" value="PROPHAGE INTEGRASE INTS-RELATED"/>
    <property type="match status" value="1"/>
</dbReference>
<evidence type="ECO:0000256" key="2">
    <source>
        <dbReference type="ARBA" id="ARBA00022908"/>
    </source>
</evidence>
<dbReference type="PANTHER" id="PTHR30629">
    <property type="entry name" value="PROPHAGE INTEGRASE"/>
    <property type="match status" value="1"/>
</dbReference>
<sequence length="187" mass="21919">MWVNEYSRSGVKKSTLRVRTNALSTIDPLLGDKKLLSINRDVYQQFIFTLADRYKLNTIHSLNSAAMMVFKHAKKSKLISELPYQDTFIPKKQLTVEEIEQQKEERNYFNHSEIKEFLDAVVAYGKPLDKERFFLMMFTGLRSGELCALKWADVDFAAQQIRVKKQFTRNPGDTMIMRSLLQNKWIN</sequence>
<evidence type="ECO:0000313" key="7">
    <source>
        <dbReference type="Proteomes" id="UP000031950"/>
    </source>
</evidence>
<dbReference type="Gene3D" id="1.10.150.130">
    <property type="match status" value="1"/>
</dbReference>
<dbReference type="Gene3D" id="1.10.443.10">
    <property type="entry name" value="Intergrase catalytic core"/>
    <property type="match status" value="1"/>
</dbReference>
<feature type="domain" description="Tyr recombinase" evidence="5">
    <location>
        <begin position="104"/>
        <end position="187"/>
    </location>
</feature>
<evidence type="ECO:0000313" key="6">
    <source>
        <dbReference type="EMBL" id="KIL48609.1"/>
    </source>
</evidence>
<dbReference type="STRING" id="135826.KP77_22610"/>
<comment type="similarity">
    <text evidence="1">Belongs to the 'phage' integrase family.</text>
</comment>
<protein>
    <recommendedName>
        <fullName evidence="5">Tyr recombinase domain-containing protein</fullName>
    </recommendedName>
</protein>
<evidence type="ECO:0000259" key="5">
    <source>
        <dbReference type="PROSITE" id="PS51898"/>
    </source>
</evidence>
<reference evidence="6 7" key="1">
    <citation type="submission" date="2015-01" db="EMBL/GenBank/DDBJ databases">
        <title>Genome sequence of Jeotgalibacillus alimentarius.</title>
        <authorList>
            <person name="Goh K.M."/>
            <person name="Chan K.-G."/>
            <person name="Yaakop A.S."/>
            <person name="Ee R."/>
            <person name="Gan H.M."/>
            <person name="Chan C.S."/>
        </authorList>
    </citation>
    <scope>NUCLEOTIDE SEQUENCE [LARGE SCALE GENOMIC DNA]</scope>
    <source>
        <strain evidence="6 7">YKJ-13</strain>
    </source>
</reference>
<dbReference type="AlphaFoldDB" id="A0A0C2S3R6"/>
<dbReference type="InterPro" id="IPR010998">
    <property type="entry name" value="Integrase_recombinase_N"/>
</dbReference>
<accession>A0A0C2S3R6</accession>